<accession>B9TMZ0</accession>
<feature type="non-terminal residue" evidence="2">
    <location>
        <position position="312"/>
    </location>
</feature>
<dbReference type="EMBL" id="EQ990667">
    <property type="protein sequence ID" value="EEF22774.1"/>
    <property type="molecule type" value="Genomic_DNA"/>
</dbReference>
<feature type="region of interest" description="Disordered" evidence="1">
    <location>
        <begin position="265"/>
        <end position="312"/>
    </location>
</feature>
<evidence type="ECO:0000256" key="1">
    <source>
        <dbReference type="SAM" id="MobiDB-lite"/>
    </source>
</evidence>
<sequence length="312" mass="34138">LAQRLQIGPGRCVQHHADRHLAVAEIELRRIGVGLAQCGDAGDGAERCRGDAQTGGFVGAGFYYQLRRERGLGGQHVRQLRQPAHLHFQFPRRVGKLHRVLADEIDRDLLAAAVGQEGELDVGCRGQDRPHLHLERFAVKLAFAARCQPDEQVCLVDAFRGGENGLYLGSCHELLDDAIGHALRLGQPGSGRQGHFDLREIAVAGWQEAGRQKGQKPKGAGEDHRDDAQSGLAMVERPAEQLEIACGKGGRRSVGVGGVRRRLHQVGGHQRCQQAGNEQREQHGDSDRQAELLEILTDRTTDETDGRETATM</sequence>
<feature type="compositionally biased region" description="Basic and acidic residues" evidence="1">
    <location>
        <begin position="278"/>
        <end position="312"/>
    </location>
</feature>
<organism evidence="2 3">
    <name type="scientific">Ricinus communis</name>
    <name type="common">Castor bean</name>
    <dbReference type="NCBI Taxonomy" id="3988"/>
    <lineage>
        <taxon>Eukaryota</taxon>
        <taxon>Viridiplantae</taxon>
        <taxon>Streptophyta</taxon>
        <taxon>Embryophyta</taxon>
        <taxon>Tracheophyta</taxon>
        <taxon>Spermatophyta</taxon>
        <taxon>Magnoliopsida</taxon>
        <taxon>eudicotyledons</taxon>
        <taxon>Gunneridae</taxon>
        <taxon>Pentapetalae</taxon>
        <taxon>rosids</taxon>
        <taxon>fabids</taxon>
        <taxon>Malpighiales</taxon>
        <taxon>Euphorbiaceae</taxon>
        <taxon>Acalyphoideae</taxon>
        <taxon>Acalypheae</taxon>
        <taxon>Ricinus</taxon>
    </lineage>
</organism>
<proteinExistence type="predicted"/>
<dbReference type="InParanoid" id="B9TMZ0"/>
<evidence type="ECO:0000313" key="3">
    <source>
        <dbReference type="Proteomes" id="UP000008311"/>
    </source>
</evidence>
<dbReference type="Proteomes" id="UP000008311">
    <property type="component" value="Unassembled WGS sequence"/>
</dbReference>
<feature type="non-terminal residue" evidence="2">
    <location>
        <position position="1"/>
    </location>
</feature>
<gene>
    <name evidence="2" type="ORF">RCOM_2005450</name>
</gene>
<evidence type="ECO:0000313" key="2">
    <source>
        <dbReference type="EMBL" id="EEF22774.1"/>
    </source>
</evidence>
<dbReference type="AlphaFoldDB" id="B9TMZ0"/>
<keyword evidence="3" id="KW-1185">Reference proteome</keyword>
<feature type="region of interest" description="Disordered" evidence="1">
    <location>
        <begin position="207"/>
        <end position="230"/>
    </location>
</feature>
<feature type="compositionally biased region" description="Basic and acidic residues" evidence="1">
    <location>
        <begin position="219"/>
        <end position="228"/>
    </location>
</feature>
<protein>
    <submittedName>
        <fullName evidence="2">Uncharacterized protein</fullName>
    </submittedName>
</protein>
<reference evidence="3" key="1">
    <citation type="journal article" date="2010" name="Nat. Biotechnol.">
        <title>Draft genome sequence of the oilseed species Ricinus communis.</title>
        <authorList>
            <person name="Chan A.P."/>
            <person name="Crabtree J."/>
            <person name="Zhao Q."/>
            <person name="Lorenzi H."/>
            <person name="Orvis J."/>
            <person name="Puiu D."/>
            <person name="Melake-Berhan A."/>
            <person name="Jones K.M."/>
            <person name="Redman J."/>
            <person name="Chen G."/>
            <person name="Cahoon E.B."/>
            <person name="Gedil M."/>
            <person name="Stanke M."/>
            <person name="Haas B.J."/>
            <person name="Wortman J.R."/>
            <person name="Fraser-Liggett C.M."/>
            <person name="Ravel J."/>
            <person name="Rabinowicz P.D."/>
        </authorList>
    </citation>
    <scope>NUCLEOTIDE SEQUENCE [LARGE SCALE GENOMIC DNA]</scope>
    <source>
        <strain evidence="3">cv. Hale</strain>
    </source>
</reference>
<name>B9TMZ0_RICCO</name>